<dbReference type="PANTHER" id="PTHR15067:SF5">
    <property type="entry name" value="E3 UBIQUITIN-PROTEIN LIGASE AMFR"/>
    <property type="match status" value="1"/>
</dbReference>
<feature type="transmembrane region" description="Helical" evidence="10">
    <location>
        <begin position="37"/>
        <end position="54"/>
    </location>
</feature>
<reference evidence="12" key="1">
    <citation type="submission" date="2005-10" db="EMBL/GenBank/DDBJ databases">
        <authorList>
            <person name="Loftus B.J."/>
            <person name="Nene V.M."/>
            <person name="Hannick L.I."/>
            <person name="Bidwell S."/>
            <person name="Haas B."/>
            <person name="Amedeo P."/>
            <person name="Orvis J."/>
            <person name="Wortman J.R."/>
            <person name="White O.R."/>
            <person name="Salzberg S."/>
            <person name="Shumway M."/>
            <person name="Koo H."/>
            <person name="Zhao Y."/>
            <person name="Holmes M."/>
            <person name="Miller J."/>
            <person name="Schatz M."/>
            <person name="Pop M."/>
            <person name="Pai G."/>
            <person name="Utterback T."/>
            <person name="Rogers Y.-H."/>
            <person name="Kravitz S."/>
            <person name="Fraser C.M."/>
        </authorList>
    </citation>
    <scope>NUCLEOTIDE SEQUENCE</scope>
    <source>
        <strain evidence="12">Liverpool</strain>
    </source>
</reference>
<dbReference type="OrthoDB" id="3824970at2759"/>
<name>Q178J0_AEDAE</name>
<keyword evidence="5" id="KW-0479">Metal-binding</keyword>
<evidence type="ECO:0000256" key="9">
    <source>
        <dbReference type="ARBA" id="ARBA00023136"/>
    </source>
</evidence>
<evidence type="ECO:0000256" key="4">
    <source>
        <dbReference type="ARBA" id="ARBA00022692"/>
    </source>
</evidence>
<evidence type="ECO:0000256" key="2">
    <source>
        <dbReference type="ARBA" id="ARBA00004906"/>
    </source>
</evidence>
<gene>
    <name evidence="12" type="ORF">AaeL_AAEL005874</name>
</gene>
<dbReference type="PhylomeDB" id="Q178J0"/>
<dbReference type="Pfam" id="PF25563">
    <property type="entry name" value="TPR_SYVN1_N"/>
    <property type="match status" value="1"/>
</dbReference>
<dbReference type="GO" id="GO:0006511">
    <property type="term" value="P:ubiquitin-dependent protein catabolic process"/>
    <property type="evidence" value="ECO:0007669"/>
    <property type="project" value="TreeGrafter"/>
</dbReference>
<keyword evidence="4 10" id="KW-0812">Transmembrane</keyword>
<dbReference type="KEGG" id="aag:5567142"/>
<feature type="non-terminal residue" evidence="12">
    <location>
        <position position="1"/>
    </location>
</feature>
<dbReference type="GO" id="GO:0008270">
    <property type="term" value="F:zinc ion binding"/>
    <property type="evidence" value="ECO:0007669"/>
    <property type="project" value="UniProtKB-KW"/>
</dbReference>
<keyword evidence="7" id="KW-0862">Zinc</keyword>
<feature type="transmembrane region" description="Helical" evidence="10">
    <location>
        <begin position="101"/>
        <end position="126"/>
    </location>
</feature>
<comment type="subcellular location">
    <subcellularLocation>
        <location evidence="1">Membrane</location>
    </subcellularLocation>
</comment>
<dbReference type="GO" id="GO:0005829">
    <property type="term" value="C:cytosol"/>
    <property type="evidence" value="ECO:0007669"/>
    <property type="project" value="TreeGrafter"/>
</dbReference>
<evidence type="ECO:0000313" key="12">
    <source>
        <dbReference type="EMBL" id="EAT42592.1"/>
    </source>
</evidence>
<feature type="non-terminal residue" evidence="12">
    <location>
        <position position="138"/>
    </location>
</feature>
<evidence type="ECO:0000256" key="10">
    <source>
        <dbReference type="SAM" id="Phobius"/>
    </source>
</evidence>
<dbReference type="AlphaFoldDB" id="Q178J0"/>
<evidence type="ECO:0000256" key="5">
    <source>
        <dbReference type="ARBA" id="ARBA00022723"/>
    </source>
</evidence>
<feature type="domain" description="E3 ubiquitin-protein ligase synoviolin-like TPR repeats" evidence="11">
    <location>
        <begin position="2"/>
        <end position="121"/>
    </location>
</feature>
<evidence type="ECO:0000256" key="6">
    <source>
        <dbReference type="ARBA" id="ARBA00022771"/>
    </source>
</evidence>
<dbReference type="EMBL" id="CH477363">
    <property type="protein sequence ID" value="EAT42592.1"/>
    <property type="molecule type" value="Genomic_DNA"/>
</dbReference>
<proteinExistence type="predicted"/>
<dbReference type="GO" id="GO:0061630">
    <property type="term" value="F:ubiquitin protein ligase activity"/>
    <property type="evidence" value="ECO:0007669"/>
    <property type="project" value="TreeGrafter"/>
</dbReference>
<keyword evidence="9 10" id="KW-0472">Membrane</keyword>
<sequence>TLINMAYCCLILLGKSIQKVVFGELRISEQQHMKDKFWNFIFYKFIFVFGVVNVQYLHEVILWVSWFSVLGFLHLLSQLSKDRFEYLSFSPTTPGWSHFRLIALLSAILTLSGFMLIVSIGVGVFISGVNTFAFMAAE</sequence>
<dbReference type="OMA" id="MEWENIT"/>
<dbReference type="GO" id="GO:0070936">
    <property type="term" value="P:protein K48-linked ubiquitination"/>
    <property type="evidence" value="ECO:0007669"/>
    <property type="project" value="TreeGrafter"/>
</dbReference>
<dbReference type="HOGENOM" id="CLU_100074_0_0_1"/>
<protein>
    <submittedName>
        <fullName evidence="12">AAEL005874-PA</fullName>
    </submittedName>
</protein>
<evidence type="ECO:0000256" key="3">
    <source>
        <dbReference type="ARBA" id="ARBA00022679"/>
    </source>
</evidence>
<dbReference type="Proteomes" id="UP000682892">
    <property type="component" value="Chromosome 2"/>
</dbReference>
<evidence type="ECO:0000256" key="7">
    <source>
        <dbReference type="ARBA" id="ARBA00022833"/>
    </source>
</evidence>
<organism evidence="12 13">
    <name type="scientific">Aedes aegypti</name>
    <name type="common">Yellowfever mosquito</name>
    <name type="synonym">Culex aegypti</name>
    <dbReference type="NCBI Taxonomy" id="7159"/>
    <lineage>
        <taxon>Eukaryota</taxon>
        <taxon>Metazoa</taxon>
        <taxon>Ecdysozoa</taxon>
        <taxon>Arthropoda</taxon>
        <taxon>Hexapoda</taxon>
        <taxon>Insecta</taxon>
        <taxon>Pterygota</taxon>
        <taxon>Neoptera</taxon>
        <taxon>Endopterygota</taxon>
        <taxon>Diptera</taxon>
        <taxon>Nematocera</taxon>
        <taxon>Culicoidea</taxon>
        <taxon>Culicidae</taxon>
        <taxon>Culicinae</taxon>
        <taxon>Aedini</taxon>
        <taxon>Aedes</taxon>
        <taxon>Stegomyia</taxon>
    </lineage>
</organism>
<evidence type="ECO:0000313" key="13">
    <source>
        <dbReference type="Proteomes" id="UP000682892"/>
    </source>
</evidence>
<evidence type="ECO:0000256" key="1">
    <source>
        <dbReference type="ARBA" id="ARBA00004370"/>
    </source>
</evidence>
<dbReference type="VEuPathDB" id="VectorBase:AAEL005874"/>
<dbReference type="GO" id="GO:0005783">
    <property type="term" value="C:endoplasmic reticulum"/>
    <property type="evidence" value="ECO:0007669"/>
    <property type="project" value="TreeGrafter"/>
</dbReference>
<evidence type="ECO:0000256" key="8">
    <source>
        <dbReference type="ARBA" id="ARBA00022989"/>
    </source>
</evidence>
<dbReference type="eggNOG" id="KOG0802">
    <property type="taxonomic scope" value="Eukaryota"/>
</dbReference>
<reference evidence="12" key="3">
    <citation type="submission" date="2012-09" db="EMBL/GenBank/DDBJ databases">
        <authorList>
            <consortium name="VectorBase"/>
        </authorList>
    </citation>
    <scope>NUCLEOTIDE SEQUENCE</scope>
    <source>
        <strain evidence="12">Liverpool</strain>
    </source>
</reference>
<dbReference type="InterPro" id="IPR057992">
    <property type="entry name" value="TPR_SYVN1_N"/>
</dbReference>
<evidence type="ECO:0000259" key="11">
    <source>
        <dbReference type="Pfam" id="PF25563"/>
    </source>
</evidence>
<accession>Q178J0</accession>
<keyword evidence="3" id="KW-0808">Transferase</keyword>
<dbReference type="PaxDb" id="7159-AAEL005874-PA"/>
<keyword evidence="8 10" id="KW-1133">Transmembrane helix</keyword>
<dbReference type="PANTHER" id="PTHR15067">
    <property type="entry name" value="E3 UBIQUITIN-PROTEIN LIGASE RNF8"/>
    <property type="match status" value="1"/>
</dbReference>
<comment type="pathway">
    <text evidence="2">Protein modification; protein ubiquitination.</text>
</comment>
<dbReference type="STRING" id="7159.Q178J0"/>
<keyword evidence="6" id="KW-0863">Zinc-finger</keyword>
<dbReference type="GO" id="GO:0000151">
    <property type="term" value="C:ubiquitin ligase complex"/>
    <property type="evidence" value="ECO:0007669"/>
    <property type="project" value="TreeGrafter"/>
</dbReference>
<dbReference type="GO" id="GO:0030968">
    <property type="term" value="P:endoplasmic reticulum unfolded protein response"/>
    <property type="evidence" value="ECO:0007669"/>
    <property type="project" value="TreeGrafter"/>
</dbReference>
<reference evidence="12" key="2">
    <citation type="journal article" date="2007" name="Science">
        <title>Genome sequence of Aedes aegypti, a major arbovirus vector.</title>
        <authorList>
            <person name="Nene V."/>
            <person name="Wortman J.R."/>
            <person name="Lawson D."/>
            <person name="Haas B."/>
            <person name="Kodira C."/>
            <person name="Tu Z.J."/>
            <person name="Loftus B."/>
            <person name="Xi Z."/>
            <person name="Megy K."/>
            <person name="Grabherr M."/>
            <person name="Ren Q."/>
            <person name="Zdobnov E.M."/>
            <person name="Lobo N.F."/>
            <person name="Campbell K.S."/>
            <person name="Brown S.E."/>
            <person name="Bonaldo M.F."/>
            <person name="Zhu J."/>
            <person name="Sinkins S.P."/>
            <person name="Hogenkamp D.G."/>
            <person name="Amedeo P."/>
            <person name="Arensburger P."/>
            <person name="Atkinson P.W."/>
            <person name="Bidwell S."/>
            <person name="Biedler J."/>
            <person name="Birney E."/>
            <person name="Bruggner R.V."/>
            <person name="Costas J."/>
            <person name="Coy M.R."/>
            <person name="Crabtree J."/>
            <person name="Crawford M."/>
            <person name="Debruyn B."/>
            <person name="Decaprio D."/>
            <person name="Eiglmeier K."/>
            <person name="Eisenstadt E."/>
            <person name="El-Dorry H."/>
            <person name="Gelbart W.M."/>
            <person name="Gomes S.L."/>
            <person name="Hammond M."/>
            <person name="Hannick L.I."/>
            <person name="Hogan J.R."/>
            <person name="Holmes M.H."/>
            <person name="Jaffe D."/>
            <person name="Johnston J.S."/>
            <person name="Kennedy R.C."/>
            <person name="Koo H."/>
            <person name="Kravitz S."/>
            <person name="Kriventseva E.V."/>
            <person name="Kulp D."/>
            <person name="Labutti K."/>
            <person name="Lee E."/>
            <person name="Li S."/>
            <person name="Lovin D.D."/>
            <person name="Mao C."/>
            <person name="Mauceli E."/>
            <person name="Menck C.F."/>
            <person name="Miller J.R."/>
            <person name="Montgomery P."/>
            <person name="Mori A."/>
            <person name="Nascimento A.L."/>
            <person name="Naveira H.F."/>
            <person name="Nusbaum C."/>
            <person name="O'leary S."/>
            <person name="Orvis J."/>
            <person name="Pertea M."/>
            <person name="Quesneville H."/>
            <person name="Reidenbach K.R."/>
            <person name="Rogers Y.H."/>
            <person name="Roth C.W."/>
            <person name="Schneider J.R."/>
            <person name="Schatz M."/>
            <person name="Shumway M."/>
            <person name="Stanke M."/>
            <person name="Stinson E.O."/>
            <person name="Tubio J.M."/>
            <person name="Vanzee J.P."/>
            <person name="Verjovski-Almeida S."/>
            <person name="Werner D."/>
            <person name="White O."/>
            <person name="Wyder S."/>
            <person name="Zeng Q."/>
            <person name="Zhao Q."/>
            <person name="Zhao Y."/>
            <person name="Hill C.A."/>
            <person name="Raikhel A.S."/>
            <person name="Soares M.B."/>
            <person name="Knudson D.L."/>
            <person name="Lee N.H."/>
            <person name="Galagan J."/>
            <person name="Salzberg S.L."/>
            <person name="Paulsen I.T."/>
            <person name="Dimopoulos G."/>
            <person name="Collins F.H."/>
            <person name="Birren B."/>
            <person name="Fraser-Liggett C.M."/>
            <person name="Severson D.W."/>
        </authorList>
    </citation>
    <scope>NUCLEOTIDE SEQUENCE [LARGE SCALE GENOMIC DNA]</scope>
    <source>
        <strain evidence="12">Liverpool</strain>
    </source>
</reference>